<keyword evidence="4" id="KW-1185">Reference proteome</keyword>
<dbReference type="Proteomes" id="UP001174936">
    <property type="component" value="Unassembled WGS sequence"/>
</dbReference>
<keyword evidence="1" id="KW-1133">Transmembrane helix</keyword>
<evidence type="ECO:0000313" key="4">
    <source>
        <dbReference type="Proteomes" id="UP001174936"/>
    </source>
</evidence>
<evidence type="ECO:0008006" key="5">
    <source>
        <dbReference type="Google" id="ProtNLM"/>
    </source>
</evidence>
<comment type="caution">
    <text evidence="3">The sequence shown here is derived from an EMBL/GenBank/DDBJ whole genome shotgun (WGS) entry which is preliminary data.</text>
</comment>
<feature type="signal peptide" evidence="2">
    <location>
        <begin position="1"/>
        <end position="21"/>
    </location>
</feature>
<dbReference type="InterPro" id="IPR015915">
    <property type="entry name" value="Kelch-typ_b-propeller"/>
</dbReference>
<feature type="chain" id="PRO_5041468002" description="Kelch repeat protein" evidence="2">
    <location>
        <begin position="22"/>
        <end position="551"/>
    </location>
</feature>
<evidence type="ECO:0000256" key="1">
    <source>
        <dbReference type="SAM" id="Phobius"/>
    </source>
</evidence>
<dbReference type="AlphaFoldDB" id="A0AA39YJ30"/>
<protein>
    <recommendedName>
        <fullName evidence="5">Kelch repeat protein</fullName>
    </recommendedName>
</protein>
<dbReference type="SUPFAM" id="SSF50965">
    <property type="entry name" value="Galactose oxidase, central domain"/>
    <property type="match status" value="1"/>
</dbReference>
<evidence type="ECO:0000256" key="2">
    <source>
        <dbReference type="SAM" id="SignalP"/>
    </source>
</evidence>
<dbReference type="Gene3D" id="2.120.10.80">
    <property type="entry name" value="Kelch-type beta propeller"/>
    <property type="match status" value="1"/>
</dbReference>
<keyword evidence="1" id="KW-0472">Membrane</keyword>
<evidence type="ECO:0000313" key="3">
    <source>
        <dbReference type="EMBL" id="KAK0652900.1"/>
    </source>
</evidence>
<dbReference type="EMBL" id="JAULSV010000002">
    <property type="protein sequence ID" value="KAK0652900.1"/>
    <property type="molecule type" value="Genomic_DNA"/>
</dbReference>
<keyword evidence="2" id="KW-0732">Signal</keyword>
<keyword evidence="1" id="KW-0812">Transmembrane</keyword>
<gene>
    <name evidence="3" type="ORF">B0T16DRAFT_435410</name>
</gene>
<proteinExistence type="predicted"/>
<sequence length="551" mass="59146">MIMLKAVVALLWACHCRRAAAYATPEHQIIATRQANSVLDDSLLFRRAFHSSAVLNGRVYINDGEFSYLSNGTIVYQYSNNLLSIDLSEDWINGTVVLHSASKPRKKGVIYTGFAGIHSQLGNGPSYPQGLWSFTPDTTGAGIWQNLNGSSDLRFTARPRPFNGQVASGDGSGFFLGGTTGNDTLNQAPISGLVTYDFSSGRARNITVNGVSVGGIGISGGMIYVPNFGNRGILVAMGGDRAGQTDQDEDDLIPFTTVRIFDLGTEKWHEQQTSGNVPLPRKDFCLAGVASSGRTFEMLMYAGWNGNFGSQAIPYDEAFVLTLPGFYWAKASYPAIRPRHGLTCNSVGGGQILTIGGIDTTQDDPDNPHTAGFNTPDPRPHGLAIFDMTSLQWKSFYLAKPLTYTAAPEIRSYYSSHGNGPVFGFASPELESIFATSSFSNNSTGVIAGAAVGGMVAVALFLLMTCLLRRCLRRRKQRKAQREVSARRRTVYTCGPKRAQSVPGPNPEVQAEVKGAGEGKRFGGFSDGDGKLAGGKALKRGPRIAGYTGRA</sequence>
<dbReference type="InterPro" id="IPR011043">
    <property type="entry name" value="Gal_Oxase/kelch_b-propeller"/>
</dbReference>
<name>A0AA39YJ30_9PEZI</name>
<organism evidence="3 4">
    <name type="scientific">Cercophora newfieldiana</name>
    <dbReference type="NCBI Taxonomy" id="92897"/>
    <lineage>
        <taxon>Eukaryota</taxon>
        <taxon>Fungi</taxon>
        <taxon>Dikarya</taxon>
        <taxon>Ascomycota</taxon>
        <taxon>Pezizomycotina</taxon>
        <taxon>Sordariomycetes</taxon>
        <taxon>Sordariomycetidae</taxon>
        <taxon>Sordariales</taxon>
        <taxon>Lasiosphaeriaceae</taxon>
        <taxon>Cercophora</taxon>
    </lineage>
</organism>
<feature type="transmembrane region" description="Helical" evidence="1">
    <location>
        <begin position="446"/>
        <end position="468"/>
    </location>
</feature>
<reference evidence="3" key="1">
    <citation type="submission" date="2023-06" db="EMBL/GenBank/DDBJ databases">
        <title>Genome-scale phylogeny and comparative genomics of the fungal order Sordariales.</title>
        <authorList>
            <consortium name="Lawrence Berkeley National Laboratory"/>
            <person name="Hensen N."/>
            <person name="Bonometti L."/>
            <person name="Westerberg I."/>
            <person name="Brannstrom I.O."/>
            <person name="Guillou S."/>
            <person name="Cros-Aarteil S."/>
            <person name="Calhoun S."/>
            <person name="Haridas S."/>
            <person name="Kuo A."/>
            <person name="Mondo S."/>
            <person name="Pangilinan J."/>
            <person name="Riley R."/>
            <person name="Labutti K."/>
            <person name="Andreopoulos B."/>
            <person name="Lipzen A."/>
            <person name="Chen C."/>
            <person name="Yanf M."/>
            <person name="Daum C."/>
            <person name="Ng V."/>
            <person name="Clum A."/>
            <person name="Steindorff A."/>
            <person name="Ohm R."/>
            <person name="Martin F."/>
            <person name="Silar P."/>
            <person name="Natvig D."/>
            <person name="Lalanne C."/>
            <person name="Gautier V."/>
            <person name="Ament-Velasquez S.L."/>
            <person name="Kruys A."/>
            <person name="Hutchinson M.I."/>
            <person name="Powell A.J."/>
            <person name="Barry K."/>
            <person name="Miller A.N."/>
            <person name="Grigoriev I.V."/>
            <person name="Debuchy R."/>
            <person name="Gladieux P."/>
            <person name="Thoren M.H."/>
            <person name="Johannesson H."/>
        </authorList>
    </citation>
    <scope>NUCLEOTIDE SEQUENCE</scope>
    <source>
        <strain evidence="3">SMH2532-1</strain>
    </source>
</reference>
<accession>A0AA39YJ30</accession>